<feature type="domain" description="LCCL" evidence="3">
    <location>
        <begin position="182"/>
        <end position="296"/>
    </location>
</feature>
<dbReference type="PROSITE" id="PS50820">
    <property type="entry name" value="LCCL"/>
    <property type="match status" value="1"/>
</dbReference>
<dbReference type="Proteomes" id="UP001313282">
    <property type="component" value="Unassembled WGS sequence"/>
</dbReference>
<dbReference type="SMART" id="SM00603">
    <property type="entry name" value="LCCL"/>
    <property type="match status" value="1"/>
</dbReference>
<accession>A0AAN8NFT1</accession>
<organism evidence="4 5">
    <name type="scientific">Orbilia javanica</name>
    <dbReference type="NCBI Taxonomy" id="47235"/>
    <lineage>
        <taxon>Eukaryota</taxon>
        <taxon>Fungi</taxon>
        <taxon>Dikarya</taxon>
        <taxon>Ascomycota</taxon>
        <taxon>Pezizomycotina</taxon>
        <taxon>Orbiliomycetes</taxon>
        <taxon>Orbiliales</taxon>
        <taxon>Orbiliaceae</taxon>
        <taxon>Orbilia</taxon>
    </lineage>
</organism>
<name>A0AAN8NFT1_9PEZI</name>
<dbReference type="SUPFAM" id="SSF69848">
    <property type="entry name" value="LCCL domain"/>
    <property type="match status" value="1"/>
</dbReference>
<keyword evidence="2" id="KW-0472">Membrane</keyword>
<dbReference type="InterPro" id="IPR004043">
    <property type="entry name" value="LCCL"/>
</dbReference>
<keyword evidence="2" id="KW-0812">Transmembrane</keyword>
<dbReference type="PANTHER" id="PTHR31331:SF1">
    <property type="entry name" value="CYSTEINE RICH SECRETORY PROTEIN LCCL DOMAIN CONTAINING 2"/>
    <property type="match status" value="1"/>
</dbReference>
<evidence type="ECO:0000313" key="4">
    <source>
        <dbReference type="EMBL" id="KAK6356299.1"/>
    </source>
</evidence>
<dbReference type="AlphaFoldDB" id="A0AAN8NFT1"/>
<feature type="transmembrane region" description="Helical" evidence="2">
    <location>
        <begin position="446"/>
        <end position="466"/>
    </location>
</feature>
<feature type="compositionally biased region" description="Basic and acidic residues" evidence="1">
    <location>
        <begin position="41"/>
        <end position="55"/>
    </location>
</feature>
<comment type="caution">
    <text evidence="4">The sequence shown here is derived from an EMBL/GenBank/DDBJ whole genome shotgun (WGS) entry which is preliminary data.</text>
</comment>
<protein>
    <recommendedName>
        <fullName evidence="3">LCCL domain-containing protein</fullName>
    </recommendedName>
</protein>
<evidence type="ECO:0000256" key="2">
    <source>
        <dbReference type="SAM" id="Phobius"/>
    </source>
</evidence>
<feature type="region of interest" description="Disordered" evidence="1">
    <location>
        <begin position="1"/>
        <end position="81"/>
    </location>
</feature>
<dbReference type="Pfam" id="PF03815">
    <property type="entry name" value="LCCL"/>
    <property type="match status" value="1"/>
</dbReference>
<feature type="transmembrane region" description="Helical" evidence="2">
    <location>
        <begin position="478"/>
        <end position="501"/>
    </location>
</feature>
<keyword evidence="5" id="KW-1185">Reference proteome</keyword>
<feature type="compositionally biased region" description="Low complexity" evidence="1">
    <location>
        <begin position="18"/>
        <end position="30"/>
    </location>
</feature>
<dbReference type="PANTHER" id="PTHR31331">
    <property type="entry name" value="LCCL DOMAIN PROTEIN (AFU_ORTHOLOGUE AFUA_5G08630)"/>
    <property type="match status" value="1"/>
</dbReference>
<dbReference type="InterPro" id="IPR036609">
    <property type="entry name" value="LCCL_sf"/>
</dbReference>
<dbReference type="InterPro" id="IPR051957">
    <property type="entry name" value="CRISP-LCCL_domain"/>
</dbReference>
<dbReference type="Gene3D" id="2.170.130.20">
    <property type="entry name" value="LCCL-like domain"/>
    <property type="match status" value="1"/>
</dbReference>
<feature type="transmembrane region" description="Helical" evidence="2">
    <location>
        <begin position="145"/>
        <end position="168"/>
    </location>
</feature>
<feature type="transmembrane region" description="Helical" evidence="2">
    <location>
        <begin position="410"/>
        <end position="426"/>
    </location>
</feature>
<feature type="compositionally biased region" description="Basic and acidic residues" evidence="1">
    <location>
        <begin position="65"/>
        <end position="79"/>
    </location>
</feature>
<dbReference type="EMBL" id="JAVHNR010000001">
    <property type="protein sequence ID" value="KAK6356299.1"/>
    <property type="molecule type" value="Genomic_DNA"/>
</dbReference>
<gene>
    <name evidence="4" type="ORF">TWF718_000666</name>
</gene>
<feature type="transmembrane region" description="Helical" evidence="2">
    <location>
        <begin position="372"/>
        <end position="390"/>
    </location>
</feature>
<keyword evidence="2" id="KW-1133">Transmembrane helix</keyword>
<reference evidence="4 5" key="1">
    <citation type="submission" date="2019-10" db="EMBL/GenBank/DDBJ databases">
        <authorList>
            <person name="Palmer J.M."/>
        </authorList>
    </citation>
    <scope>NUCLEOTIDE SEQUENCE [LARGE SCALE GENOMIC DNA]</scope>
    <source>
        <strain evidence="4 5">TWF718</strain>
    </source>
</reference>
<evidence type="ECO:0000259" key="3">
    <source>
        <dbReference type="PROSITE" id="PS50820"/>
    </source>
</evidence>
<sequence length="679" mass="75370">MTGYAREDEVASAADLESGSPPYSRSDSPSPDQPLIPRQPRTLDERNRYRDDSDATPRQSIDSYRYSDDIERLEGDSQRSRARYYSTTTSTSLRYKSKKYTSAVARWVKGPVPPETLKIKPVFPDIQAIPIRILDNIFPKKRSKVIALLFACAIWITAFVLVIHYSYFTREEAMLSCSSSLWSKNSGCGINGIDCRSFANQTFKFRCPADCGSARLLEPYTVGSQQLNYQSLVVGGGLPSQGVDPETRYYRADSFICLAATHADILRPNRGGCARLRKTGMQVGFPGSQSNGIESVPFDAPFPSSYTIEGLDDSEPCTDLRWTAFSVTLVFNIVISLFTTNPTVFFWTLFCSIFWEVAMAGDPPSRSSPYDLIAIGATRFLPTAFAAYVLEKMVVRRTLQGLNAQFEKTILWVGACWFGALNNYTFDKWIPISRLTPHDLNQQPGAKAALAIIVVVLVGIAVFQALHIRREGNMKNYLWFYAAVAVCIGLLIAIPGVNLRIHHYILSLLLLPGTRIQTRPSLIYQGLLMGLFINGLAKWGWDGVLQTSAELRGDALLGSILPQVQDVVVMAGNVTIGWAAIEKPWDAVSVIVNDVERYRGSESSVMLQRRSLGDIMKQSLWDNPGTENLAGDQSPFGDEELEKMYIRIGYVRGSFVGDYTRAGTVFSNGTWAEMEAGSS</sequence>
<evidence type="ECO:0000313" key="5">
    <source>
        <dbReference type="Proteomes" id="UP001313282"/>
    </source>
</evidence>
<proteinExistence type="predicted"/>
<evidence type="ECO:0000256" key="1">
    <source>
        <dbReference type="SAM" id="MobiDB-lite"/>
    </source>
</evidence>